<keyword evidence="1" id="KW-1133">Transmembrane helix</keyword>
<organism evidence="2 3">
    <name type="scientific">Boletus reticuloceps</name>
    <dbReference type="NCBI Taxonomy" id="495285"/>
    <lineage>
        <taxon>Eukaryota</taxon>
        <taxon>Fungi</taxon>
        <taxon>Dikarya</taxon>
        <taxon>Basidiomycota</taxon>
        <taxon>Agaricomycotina</taxon>
        <taxon>Agaricomycetes</taxon>
        <taxon>Agaricomycetidae</taxon>
        <taxon>Boletales</taxon>
        <taxon>Boletineae</taxon>
        <taxon>Boletaceae</taxon>
        <taxon>Boletoideae</taxon>
        <taxon>Boletus</taxon>
    </lineage>
</organism>
<feature type="transmembrane region" description="Helical" evidence="1">
    <location>
        <begin position="208"/>
        <end position="232"/>
    </location>
</feature>
<feature type="transmembrane region" description="Helical" evidence="1">
    <location>
        <begin position="120"/>
        <end position="140"/>
    </location>
</feature>
<evidence type="ECO:0000256" key="1">
    <source>
        <dbReference type="SAM" id="Phobius"/>
    </source>
</evidence>
<evidence type="ECO:0000313" key="3">
    <source>
        <dbReference type="Proteomes" id="UP000683000"/>
    </source>
</evidence>
<evidence type="ECO:0000313" key="2">
    <source>
        <dbReference type="EMBL" id="KAG6369549.1"/>
    </source>
</evidence>
<keyword evidence="1" id="KW-0812">Transmembrane</keyword>
<sequence>MRKTSYVVTFAAVLIVLVVVSTLRSPLVPPVIHPLFKNILSARLPDWLITTYELDLPNTTTTIRYGLMQRCERSVVSIPGPGNGRLEYSDFQCRPFPLKVQDGCEKENHLACVKWVSARYFTELGIGFASMALAALLIGVSTHSRRRRVWRAVAGLVLLHAIFQLGAFILVTELYSKNAFDAFEHAKPGKAFLYKRRVRYSPLTGLGYVFNAVSWVVGFLVGSAVLVTGIAADRGYKWAAGNRAYQPIRG</sequence>
<protein>
    <submittedName>
        <fullName evidence="2">Uncharacterized protein</fullName>
    </submittedName>
</protein>
<keyword evidence="1" id="KW-0472">Membrane</keyword>
<dbReference type="Proteomes" id="UP000683000">
    <property type="component" value="Unassembled WGS sequence"/>
</dbReference>
<feature type="transmembrane region" description="Helical" evidence="1">
    <location>
        <begin position="152"/>
        <end position="171"/>
    </location>
</feature>
<dbReference type="AlphaFoldDB" id="A0A8I2YCW9"/>
<name>A0A8I2YCW9_9AGAM</name>
<reference evidence="2" key="1">
    <citation type="submission" date="2021-03" db="EMBL/GenBank/DDBJ databases">
        <title>Evolutionary innovations through gain and loss of genes in the ectomycorrhizal Boletales.</title>
        <authorList>
            <person name="Wu G."/>
            <person name="Miyauchi S."/>
            <person name="Morin E."/>
            <person name="Yang Z.-L."/>
            <person name="Xu J."/>
            <person name="Martin F.M."/>
        </authorList>
    </citation>
    <scope>NUCLEOTIDE SEQUENCE</scope>
    <source>
        <strain evidence="2">BR01</strain>
    </source>
</reference>
<proteinExistence type="predicted"/>
<gene>
    <name evidence="2" type="ORF">JVT61DRAFT_14299</name>
</gene>
<accession>A0A8I2YCW9</accession>
<dbReference type="OrthoDB" id="61370at2759"/>
<dbReference type="EMBL" id="JAGFBS010000076">
    <property type="protein sequence ID" value="KAG6369549.1"/>
    <property type="molecule type" value="Genomic_DNA"/>
</dbReference>
<comment type="caution">
    <text evidence="2">The sequence shown here is derived from an EMBL/GenBank/DDBJ whole genome shotgun (WGS) entry which is preliminary data.</text>
</comment>
<keyword evidence="3" id="KW-1185">Reference proteome</keyword>